<dbReference type="OrthoDB" id="4278026at2"/>
<evidence type="ECO:0000313" key="4">
    <source>
        <dbReference type="EMBL" id="ACA60227.1"/>
    </source>
</evidence>
<dbReference type="GO" id="GO:0003677">
    <property type="term" value="F:DNA binding"/>
    <property type="evidence" value="ECO:0007669"/>
    <property type="project" value="UniProtKB-KW"/>
</dbReference>
<protein>
    <submittedName>
        <fullName evidence="4">Transposase, IS605 OrfB</fullName>
    </submittedName>
</protein>
<dbReference type="InterPro" id="IPR010095">
    <property type="entry name" value="Cas12f1-like_TNB"/>
</dbReference>
<reference evidence="4 5" key="2">
    <citation type="journal article" date="2008" name="Science">
        <title>Environmental genomics reveals a single-species ecosystem deep within Earth.</title>
        <authorList>
            <person name="Chivian D."/>
            <person name="Brodie E.L."/>
            <person name="Alm E.J."/>
            <person name="Culley D.E."/>
            <person name="Dehal P.S."/>
            <person name="Desantis T.Z."/>
            <person name="Gihring T.M."/>
            <person name="Lapidus A."/>
            <person name="Lin L.H."/>
            <person name="Lowry S.R."/>
            <person name="Moser D.P."/>
            <person name="Richardson P.M."/>
            <person name="Southam G."/>
            <person name="Wanger G."/>
            <person name="Pratt L.M."/>
            <person name="Andersen G.L."/>
            <person name="Hazen T.C."/>
            <person name="Brockman F.J."/>
            <person name="Arkin A.P."/>
            <person name="Onstott T.C."/>
        </authorList>
    </citation>
    <scope>NUCLEOTIDE SEQUENCE [LARGE SCALE GENOMIC DNA]</scope>
    <source>
        <strain evidence="4 5">MP104C</strain>
    </source>
</reference>
<keyword evidence="1" id="KW-0238">DNA-binding</keyword>
<dbReference type="HOGENOM" id="CLU_032903_16_5_9"/>
<dbReference type="RefSeq" id="WP_012302808.1">
    <property type="nucleotide sequence ID" value="NC_010424.1"/>
</dbReference>
<dbReference type="EMBL" id="CP000860">
    <property type="protein sequence ID" value="ACA60227.1"/>
    <property type="molecule type" value="Genomic_DNA"/>
</dbReference>
<organism evidence="4 5">
    <name type="scientific">Desulforudis audaxviator (strain MP104C)</name>
    <dbReference type="NCBI Taxonomy" id="477974"/>
    <lineage>
        <taxon>Bacteria</taxon>
        <taxon>Bacillati</taxon>
        <taxon>Bacillota</taxon>
        <taxon>Clostridia</taxon>
        <taxon>Thermoanaerobacterales</taxon>
        <taxon>Candidatus Desulforudaceae</taxon>
        <taxon>Candidatus Desulforudis</taxon>
    </lineage>
</organism>
<name>B1I5D0_DESAP</name>
<keyword evidence="5" id="KW-1185">Reference proteome</keyword>
<dbReference type="KEGG" id="dau:Daud_1730"/>
<sequence length="443" mass="50932">MRTVGWAKKKGKKQENRLYLTRVAPLPLDKWLPVFEIPMLAGTKLWNSCVWESREARKNGTKYPTESEMKEKFKGYESWKRLHSQSSQSVVEEYFEAVRSYVKHKDNGRDEMRPPGFKPKATLRTITWKRQGFECREGLLTLKLSRKLDDIGVSLPEGFDTLELPDGTVLKGTPVEVKVKAVYRKGKVVGLEMHVTWDFGVVPMVLAGKVSAYDLNAALVARGSTEGSQQLLVCRELLSLIQYRNKVIAEFQQKMSRCKERSRRWKALLSAKRKALKKLERRINQLTNALTKLMAGLDQAEDITFSVLGDLTDIRRKSRSGDKDKKASQKINQLPYAQIEQQHAYKSLLRQVYPDKASERYSSQTCSHCGTRNKSYRVHRGLWCCKKCRATMHADLNGVNGIMKNYLFGHCGIEQPFPLKPPEVYRWNKRLNRFVKVSPRASA</sequence>
<feature type="coiled-coil region" evidence="2">
    <location>
        <begin position="262"/>
        <end position="303"/>
    </location>
</feature>
<proteinExistence type="predicted"/>
<feature type="domain" description="Cas12f1-like TNB" evidence="3">
    <location>
        <begin position="336"/>
        <end position="399"/>
    </location>
</feature>
<dbReference type="NCBIfam" id="NF040570">
    <property type="entry name" value="guided_TnpB"/>
    <property type="match status" value="1"/>
</dbReference>
<dbReference type="Pfam" id="PF07282">
    <property type="entry name" value="Cas12f1-like_TNB"/>
    <property type="match status" value="1"/>
</dbReference>
<gene>
    <name evidence="4" type="ordered locus">Daud_1730</name>
</gene>
<accession>B1I5D0</accession>
<evidence type="ECO:0000256" key="2">
    <source>
        <dbReference type="SAM" id="Coils"/>
    </source>
</evidence>
<evidence type="ECO:0000259" key="3">
    <source>
        <dbReference type="Pfam" id="PF07282"/>
    </source>
</evidence>
<evidence type="ECO:0000313" key="5">
    <source>
        <dbReference type="Proteomes" id="UP000008544"/>
    </source>
</evidence>
<dbReference type="AlphaFoldDB" id="B1I5D0"/>
<evidence type="ECO:0000256" key="1">
    <source>
        <dbReference type="ARBA" id="ARBA00023125"/>
    </source>
</evidence>
<reference evidence="5" key="1">
    <citation type="submission" date="2007-10" db="EMBL/GenBank/DDBJ databases">
        <title>Complete sequence of chromosome of Desulforudis audaxviator MP104C.</title>
        <authorList>
            <person name="Copeland A."/>
            <person name="Lucas S."/>
            <person name="Lapidus A."/>
            <person name="Barry K."/>
            <person name="Glavina del Rio T."/>
            <person name="Dalin E."/>
            <person name="Tice H."/>
            <person name="Bruce D."/>
            <person name="Pitluck S."/>
            <person name="Lowry S.R."/>
            <person name="Larimer F."/>
            <person name="Land M.L."/>
            <person name="Hauser L."/>
            <person name="Kyrpides N."/>
            <person name="Ivanova N.N."/>
            <person name="Richardson P."/>
        </authorList>
    </citation>
    <scope>NUCLEOTIDE SEQUENCE [LARGE SCALE GENOMIC DNA]</scope>
    <source>
        <strain evidence="5">MP104C</strain>
    </source>
</reference>
<keyword evidence="2" id="KW-0175">Coiled coil</keyword>
<dbReference type="STRING" id="477974.Daud_1730"/>
<dbReference type="Proteomes" id="UP000008544">
    <property type="component" value="Chromosome"/>
</dbReference>
<dbReference type="eggNOG" id="COG0675">
    <property type="taxonomic scope" value="Bacteria"/>
</dbReference>